<feature type="transmembrane region" description="Helical" evidence="2">
    <location>
        <begin position="158"/>
        <end position="176"/>
    </location>
</feature>
<evidence type="ECO:0000256" key="1">
    <source>
        <dbReference type="ARBA" id="ARBA00023284"/>
    </source>
</evidence>
<keyword evidence="2" id="KW-1133">Transmembrane helix</keyword>
<accession>A0A9Q0BQA2</accession>
<comment type="caution">
    <text evidence="3">The sequence shown here is derived from an EMBL/GenBank/DDBJ whole genome shotgun (WGS) entry which is preliminary data.</text>
</comment>
<dbReference type="EMBL" id="JAMKOV010000004">
    <property type="protein sequence ID" value="KAI8040772.1"/>
    <property type="molecule type" value="Genomic_DNA"/>
</dbReference>
<keyword evidence="1" id="KW-0676">Redox-active center</keyword>
<keyword evidence="4" id="KW-1185">Reference proteome</keyword>
<dbReference type="InterPro" id="IPR011893">
    <property type="entry name" value="Selenoprotein_Rdx-typ"/>
</dbReference>
<feature type="transmembrane region" description="Helical" evidence="2">
    <location>
        <begin position="5"/>
        <end position="24"/>
    </location>
</feature>
<dbReference type="Pfam" id="PF10262">
    <property type="entry name" value="Rdx"/>
    <property type="match status" value="1"/>
</dbReference>
<reference evidence="3" key="1">
    <citation type="journal article" date="2023" name="Genome Biol. Evol.">
        <title>Long-read-based Genome Assembly of Drosophila gunungcola Reveals Fewer Chemosensory Genes in Flower-breeding Species.</title>
        <authorList>
            <person name="Negi A."/>
            <person name="Liao B.Y."/>
            <person name="Yeh S.D."/>
        </authorList>
    </citation>
    <scope>NUCLEOTIDE SEQUENCE</scope>
    <source>
        <strain evidence="3">Sukarami</strain>
    </source>
</reference>
<feature type="transmembrane region" description="Helical" evidence="2">
    <location>
        <begin position="65"/>
        <end position="82"/>
    </location>
</feature>
<keyword evidence="2" id="KW-0812">Transmembrane</keyword>
<keyword evidence="2" id="KW-0472">Membrane</keyword>
<sequence>MFSRIVHFLIVFLFFCFFYIHFFSNKLFICIGLNHSYKYANLETELQERFPEYRVSSGFYNPTKAMTLSCILIVLSFIPMLFNGCYTKIWNLIAYIRRRQDAMLITGLLVGCTLLHLTEINAFEVSLEGSTIFSTKYPEKIPTVEQLVIIVQNYGTKIMLIRILFWVAMIVVTVKLENSMPA</sequence>
<organism evidence="3 4">
    <name type="scientific">Drosophila gunungcola</name>
    <name type="common">fruit fly</name>
    <dbReference type="NCBI Taxonomy" id="103775"/>
    <lineage>
        <taxon>Eukaryota</taxon>
        <taxon>Metazoa</taxon>
        <taxon>Ecdysozoa</taxon>
        <taxon>Arthropoda</taxon>
        <taxon>Hexapoda</taxon>
        <taxon>Insecta</taxon>
        <taxon>Pterygota</taxon>
        <taxon>Neoptera</taxon>
        <taxon>Endopterygota</taxon>
        <taxon>Diptera</taxon>
        <taxon>Brachycera</taxon>
        <taxon>Muscomorpha</taxon>
        <taxon>Ephydroidea</taxon>
        <taxon>Drosophilidae</taxon>
        <taxon>Drosophila</taxon>
        <taxon>Sophophora</taxon>
    </lineage>
</organism>
<evidence type="ECO:0000313" key="4">
    <source>
        <dbReference type="Proteomes" id="UP001059596"/>
    </source>
</evidence>
<evidence type="ECO:0000256" key="2">
    <source>
        <dbReference type="SAM" id="Phobius"/>
    </source>
</evidence>
<proteinExistence type="predicted"/>
<dbReference type="Proteomes" id="UP001059596">
    <property type="component" value="Unassembled WGS sequence"/>
</dbReference>
<dbReference type="AlphaFoldDB" id="A0A9Q0BQA2"/>
<name>A0A9Q0BQA2_9MUSC</name>
<gene>
    <name evidence="3" type="ORF">M5D96_006715</name>
</gene>
<protein>
    <submittedName>
        <fullName evidence="3">Uncharacterized protein</fullName>
    </submittedName>
</protein>
<evidence type="ECO:0000313" key="3">
    <source>
        <dbReference type="EMBL" id="KAI8040772.1"/>
    </source>
</evidence>